<dbReference type="SUPFAM" id="SSF46894">
    <property type="entry name" value="C-terminal effector domain of the bipartite response regulators"/>
    <property type="match status" value="1"/>
</dbReference>
<dbReference type="SMART" id="SM00421">
    <property type="entry name" value="HTH_LUXR"/>
    <property type="match status" value="1"/>
</dbReference>
<reference evidence="9 10" key="2">
    <citation type="submission" date="2020-07" db="EMBL/GenBank/DDBJ databases">
        <title>Genome of starter culture bacteria Kocuria salsicia reveals its technological properties and safety for usage in meat industry.</title>
        <authorList>
            <person name="Michael M."/>
            <person name="Konstantin K."/>
            <person name="Evgenii K."/>
            <person name="Galina S."/>
            <person name="Oksana K."/>
            <person name="Andrei L."/>
        </authorList>
    </citation>
    <scope>NUCLEOTIDE SEQUENCE [LARGE SCALE GENOMIC DNA]</scope>
    <source>
        <strain evidence="9 10">80</strain>
    </source>
</reference>
<reference evidence="10" key="1">
    <citation type="submission" date="2017-08" db="EMBL/GenBank/DDBJ databases">
        <title>Draft Genome Sequence of Kocuria varians 80.</title>
        <authorList>
            <person name="Minaev M."/>
            <person name="Kurbakov K.A."/>
            <person name="Solodovnikova G.I."/>
            <person name="Kuznetsova O.A."/>
            <person name="Lisitsyn A.B."/>
        </authorList>
    </citation>
    <scope>NUCLEOTIDE SEQUENCE [LARGE SCALE GENOMIC DNA]</scope>
    <source>
        <strain evidence="10">80</strain>
    </source>
</reference>
<dbReference type="AlphaFoldDB" id="A0A7D7L0A3"/>
<gene>
    <name evidence="9" type="primary">liaR_2</name>
    <name evidence="9" type="ORF">CIB50_0001429</name>
</gene>
<dbReference type="Gene3D" id="1.10.10.10">
    <property type="entry name" value="Winged helix-like DNA-binding domain superfamily/Winged helix DNA-binding domain"/>
    <property type="match status" value="1"/>
</dbReference>
<dbReference type="GO" id="GO:0006355">
    <property type="term" value="P:regulation of DNA-templated transcription"/>
    <property type="evidence" value="ECO:0007669"/>
    <property type="project" value="InterPro"/>
</dbReference>
<sequence>MSLRVLLVDDQPLIRVGFSAILTSQEDIEVVGQAGDGHEALDLAAALDPDVVCMDVQMPRLDGIEATRRLLAAGSRAAVLVLTTFDTDEALFAALSAGASGFLLKSAGPEELIQAVRVLGRGDALLDPLVTRRVLARTTGTSAPTGDTTQPSPDSPADDAAAPAPGAPARERGAASSAPGAPGAEDETATSPDAHGTENGAAASPGTRCTAGGAAASCPGAVGGTAARPDEDASPAGLTARETEVLTAMARGLSNEEIARELVVGRATVKTHVSNVLQKTGARDRVHAVIWAFEHGLSDS</sequence>
<dbReference type="PROSITE" id="PS50110">
    <property type="entry name" value="RESPONSE_REGULATORY"/>
    <property type="match status" value="1"/>
</dbReference>
<protein>
    <submittedName>
        <fullName evidence="9">Transcriptional regulatory protein LiaR</fullName>
    </submittedName>
</protein>
<feature type="region of interest" description="Disordered" evidence="6">
    <location>
        <begin position="137"/>
        <end position="215"/>
    </location>
</feature>
<dbReference type="PRINTS" id="PR00038">
    <property type="entry name" value="HTHLUXR"/>
</dbReference>
<dbReference type="PROSITE" id="PS00622">
    <property type="entry name" value="HTH_LUXR_1"/>
    <property type="match status" value="1"/>
</dbReference>
<name>A0A7D7L0A3_KOCVA</name>
<dbReference type="SMART" id="SM00448">
    <property type="entry name" value="REC"/>
    <property type="match status" value="1"/>
</dbReference>
<dbReference type="PANTHER" id="PTHR43214">
    <property type="entry name" value="TWO-COMPONENT RESPONSE REGULATOR"/>
    <property type="match status" value="1"/>
</dbReference>
<dbReference type="CDD" id="cd06170">
    <property type="entry name" value="LuxR_C_like"/>
    <property type="match status" value="1"/>
</dbReference>
<evidence type="ECO:0000259" key="7">
    <source>
        <dbReference type="PROSITE" id="PS50043"/>
    </source>
</evidence>
<organism evidence="9 10">
    <name type="scientific">Kocuria varians</name>
    <name type="common">Micrococcus varians</name>
    <dbReference type="NCBI Taxonomy" id="1272"/>
    <lineage>
        <taxon>Bacteria</taxon>
        <taxon>Bacillati</taxon>
        <taxon>Actinomycetota</taxon>
        <taxon>Actinomycetes</taxon>
        <taxon>Micrococcales</taxon>
        <taxon>Micrococcaceae</taxon>
        <taxon>Kocuria</taxon>
    </lineage>
</organism>
<dbReference type="InterPro" id="IPR039420">
    <property type="entry name" value="WalR-like"/>
</dbReference>
<keyword evidence="10" id="KW-1185">Reference proteome</keyword>
<evidence type="ECO:0000256" key="2">
    <source>
        <dbReference type="ARBA" id="ARBA00023015"/>
    </source>
</evidence>
<dbReference type="InterPro" id="IPR000792">
    <property type="entry name" value="Tscrpt_reg_LuxR_C"/>
</dbReference>
<evidence type="ECO:0000313" key="10">
    <source>
        <dbReference type="Proteomes" id="UP000216825"/>
    </source>
</evidence>
<dbReference type="Pfam" id="PF00072">
    <property type="entry name" value="Response_reg"/>
    <property type="match status" value="1"/>
</dbReference>
<dbReference type="InterPro" id="IPR011006">
    <property type="entry name" value="CheY-like_superfamily"/>
</dbReference>
<evidence type="ECO:0000256" key="6">
    <source>
        <dbReference type="SAM" id="MobiDB-lite"/>
    </source>
</evidence>
<feature type="domain" description="Response regulatory" evidence="8">
    <location>
        <begin position="4"/>
        <end position="120"/>
    </location>
</feature>
<dbReference type="EMBL" id="CP059343">
    <property type="protein sequence ID" value="QMS56715.1"/>
    <property type="molecule type" value="Genomic_DNA"/>
</dbReference>
<dbReference type="InterPro" id="IPR016032">
    <property type="entry name" value="Sig_transdc_resp-reg_C-effctor"/>
</dbReference>
<evidence type="ECO:0000256" key="4">
    <source>
        <dbReference type="ARBA" id="ARBA00023163"/>
    </source>
</evidence>
<keyword evidence="1 5" id="KW-0597">Phosphoprotein</keyword>
<evidence type="ECO:0000256" key="3">
    <source>
        <dbReference type="ARBA" id="ARBA00023125"/>
    </source>
</evidence>
<evidence type="ECO:0000256" key="1">
    <source>
        <dbReference type="ARBA" id="ARBA00022553"/>
    </source>
</evidence>
<feature type="modified residue" description="4-aspartylphosphate" evidence="5">
    <location>
        <position position="55"/>
    </location>
</feature>
<dbReference type="GO" id="GO:0003677">
    <property type="term" value="F:DNA binding"/>
    <property type="evidence" value="ECO:0007669"/>
    <property type="project" value="UniProtKB-KW"/>
</dbReference>
<evidence type="ECO:0000259" key="8">
    <source>
        <dbReference type="PROSITE" id="PS50110"/>
    </source>
</evidence>
<dbReference type="InterPro" id="IPR058245">
    <property type="entry name" value="NreC/VraR/RcsB-like_REC"/>
</dbReference>
<dbReference type="Proteomes" id="UP000216825">
    <property type="component" value="Chromosome"/>
</dbReference>
<dbReference type="PANTHER" id="PTHR43214:SF24">
    <property type="entry name" value="TRANSCRIPTIONAL REGULATORY PROTEIN NARL-RELATED"/>
    <property type="match status" value="1"/>
</dbReference>
<keyword evidence="3" id="KW-0238">DNA-binding</keyword>
<dbReference type="RefSeq" id="WP_094393620.1">
    <property type="nucleotide sequence ID" value="NZ_CP059343.1"/>
</dbReference>
<dbReference type="Pfam" id="PF00196">
    <property type="entry name" value="GerE"/>
    <property type="match status" value="1"/>
</dbReference>
<dbReference type="SUPFAM" id="SSF52172">
    <property type="entry name" value="CheY-like"/>
    <property type="match status" value="1"/>
</dbReference>
<dbReference type="KEGG" id="kvr:CIB50_0001429"/>
<feature type="compositionally biased region" description="Low complexity" evidence="6">
    <location>
        <begin position="138"/>
        <end position="152"/>
    </location>
</feature>
<feature type="compositionally biased region" description="Low complexity" evidence="6">
    <location>
        <begin position="158"/>
        <end position="183"/>
    </location>
</feature>
<dbReference type="InterPro" id="IPR001789">
    <property type="entry name" value="Sig_transdc_resp-reg_receiver"/>
</dbReference>
<keyword evidence="4" id="KW-0804">Transcription</keyword>
<accession>A0A7D7L0A3</accession>
<evidence type="ECO:0000256" key="5">
    <source>
        <dbReference type="PROSITE-ProRule" id="PRU00169"/>
    </source>
</evidence>
<dbReference type="InterPro" id="IPR036388">
    <property type="entry name" value="WH-like_DNA-bd_sf"/>
</dbReference>
<dbReference type="Gene3D" id="3.40.50.2300">
    <property type="match status" value="1"/>
</dbReference>
<feature type="domain" description="HTH luxR-type" evidence="7">
    <location>
        <begin position="231"/>
        <end position="296"/>
    </location>
</feature>
<evidence type="ECO:0000313" key="9">
    <source>
        <dbReference type="EMBL" id="QMS56715.1"/>
    </source>
</evidence>
<dbReference type="GO" id="GO:0000160">
    <property type="term" value="P:phosphorelay signal transduction system"/>
    <property type="evidence" value="ECO:0007669"/>
    <property type="project" value="InterPro"/>
</dbReference>
<proteinExistence type="predicted"/>
<keyword evidence="2" id="KW-0805">Transcription regulation</keyword>
<dbReference type="CDD" id="cd17535">
    <property type="entry name" value="REC_NarL-like"/>
    <property type="match status" value="1"/>
</dbReference>
<dbReference type="PROSITE" id="PS50043">
    <property type="entry name" value="HTH_LUXR_2"/>
    <property type="match status" value="1"/>
</dbReference>